<dbReference type="OMA" id="MESDFIR"/>
<dbReference type="KEGG" id="eus:EUTSA_v10015761mg"/>
<evidence type="ECO:0000313" key="2">
    <source>
        <dbReference type="EMBL" id="ESQ43410.1"/>
    </source>
</evidence>
<accession>V4KZK7</accession>
<dbReference type="AlphaFoldDB" id="V4KZK7"/>
<dbReference type="SUPFAM" id="SSF52047">
    <property type="entry name" value="RNI-like"/>
    <property type="match status" value="1"/>
</dbReference>
<dbReference type="EMBL" id="KI517464">
    <property type="protein sequence ID" value="ESQ43410.1"/>
    <property type="molecule type" value="Genomic_DNA"/>
</dbReference>
<dbReference type="PANTHER" id="PTHR38926:SF13">
    <property type="entry name" value="F-BOX DOMAIN CONTAINING PROTEIN, EXPRESSED"/>
    <property type="match status" value="1"/>
</dbReference>
<gene>
    <name evidence="2" type="ORF">EUTSA_v10015761mg</name>
</gene>
<protein>
    <recommendedName>
        <fullName evidence="1">F-box domain-containing protein</fullName>
    </recommendedName>
</protein>
<dbReference type="Gene3D" id="1.20.1280.50">
    <property type="match status" value="1"/>
</dbReference>
<sequence>MAKDRKNVFSGWENLDTDILVMIFKYFSLDELTSGVAHVCRGWRVACCDPILWNTLDLSHMRTKFLKVSCMPCWYLVGHSDKDVTRILKLSMSLSKRNTKTLIFHYDLFPNDDMITYTTRRCPNLRRLVLPSWDRLEERGICDAISFCKKLESLTMPSMPNPHFVFSAIRENCKKFRELKVMGPIDLFFVQNLVCLLPKLKVLSLRCTSIRIDALTKILDKMKRLEVLNVSHSYIEVSDTEVTEVPWSTVIEKAFKLKQFVACKDPKTCVKCQWTDKDEGVMRWNMYDEGLWKEDEISSLHL</sequence>
<dbReference type="eggNOG" id="KOG1947">
    <property type="taxonomic scope" value="Eukaryota"/>
</dbReference>
<dbReference type="STRING" id="72664.V4KZK7"/>
<dbReference type="InterPro" id="IPR032675">
    <property type="entry name" value="LRR_dom_sf"/>
</dbReference>
<dbReference type="Gene3D" id="3.80.10.10">
    <property type="entry name" value="Ribonuclease Inhibitor"/>
    <property type="match status" value="1"/>
</dbReference>
<dbReference type="Gramene" id="ESQ43410">
    <property type="protein sequence ID" value="ESQ43410"/>
    <property type="gene ID" value="EUTSA_v10015761mg"/>
</dbReference>
<dbReference type="Pfam" id="PF12937">
    <property type="entry name" value="F-box-like"/>
    <property type="match status" value="1"/>
</dbReference>
<evidence type="ECO:0000259" key="1">
    <source>
        <dbReference type="Pfam" id="PF12937"/>
    </source>
</evidence>
<reference evidence="2 3" key="1">
    <citation type="journal article" date="2013" name="Front. Plant Sci.">
        <title>The Reference Genome of the Halophytic Plant Eutrema salsugineum.</title>
        <authorList>
            <person name="Yang R."/>
            <person name="Jarvis D.E."/>
            <person name="Chen H."/>
            <person name="Beilstein M.A."/>
            <person name="Grimwood J."/>
            <person name="Jenkins J."/>
            <person name="Shu S."/>
            <person name="Prochnik S."/>
            <person name="Xin M."/>
            <person name="Ma C."/>
            <person name="Schmutz J."/>
            <person name="Wing R.A."/>
            <person name="Mitchell-Olds T."/>
            <person name="Schumaker K.S."/>
            <person name="Wang X."/>
        </authorList>
    </citation>
    <scope>NUCLEOTIDE SEQUENCE [LARGE SCALE GENOMIC DNA]</scope>
</reference>
<dbReference type="PANTHER" id="PTHR38926">
    <property type="entry name" value="F-BOX DOMAIN CONTAINING PROTEIN, EXPRESSED"/>
    <property type="match status" value="1"/>
</dbReference>
<proteinExistence type="predicted"/>
<name>V4KZK7_EUTSA</name>
<dbReference type="Proteomes" id="UP000030689">
    <property type="component" value="Unassembled WGS sequence"/>
</dbReference>
<dbReference type="InterPro" id="IPR001810">
    <property type="entry name" value="F-box_dom"/>
</dbReference>
<dbReference type="SUPFAM" id="SSF81383">
    <property type="entry name" value="F-box domain"/>
    <property type="match status" value="1"/>
</dbReference>
<dbReference type="OrthoDB" id="1929062at2759"/>
<evidence type="ECO:0000313" key="3">
    <source>
        <dbReference type="Proteomes" id="UP000030689"/>
    </source>
</evidence>
<keyword evidence="3" id="KW-1185">Reference proteome</keyword>
<organism evidence="2 3">
    <name type="scientific">Eutrema salsugineum</name>
    <name type="common">Saltwater cress</name>
    <name type="synonym">Sisymbrium salsugineum</name>
    <dbReference type="NCBI Taxonomy" id="72664"/>
    <lineage>
        <taxon>Eukaryota</taxon>
        <taxon>Viridiplantae</taxon>
        <taxon>Streptophyta</taxon>
        <taxon>Embryophyta</taxon>
        <taxon>Tracheophyta</taxon>
        <taxon>Spermatophyta</taxon>
        <taxon>Magnoliopsida</taxon>
        <taxon>eudicotyledons</taxon>
        <taxon>Gunneridae</taxon>
        <taxon>Pentapetalae</taxon>
        <taxon>rosids</taxon>
        <taxon>malvids</taxon>
        <taxon>Brassicales</taxon>
        <taxon>Brassicaceae</taxon>
        <taxon>Eutremeae</taxon>
        <taxon>Eutrema</taxon>
    </lineage>
</organism>
<dbReference type="InterPro" id="IPR036047">
    <property type="entry name" value="F-box-like_dom_sf"/>
</dbReference>
<feature type="domain" description="F-box" evidence="1">
    <location>
        <begin position="17"/>
        <end position="58"/>
    </location>
</feature>